<feature type="transmembrane region" description="Helical" evidence="3">
    <location>
        <begin position="109"/>
        <end position="129"/>
    </location>
</feature>
<dbReference type="PANTHER" id="PTHR45138">
    <property type="entry name" value="REGULATORY COMPONENTS OF SENSORY TRANSDUCTION SYSTEM"/>
    <property type="match status" value="1"/>
</dbReference>
<dbReference type="RefSeq" id="WP_380601769.1">
    <property type="nucleotide sequence ID" value="NZ_JBHSDU010000014.1"/>
</dbReference>
<proteinExistence type="predicted"/>
<keyword evidence="3" id="KW-0472">Membrane</keyword>
<evidence type="ECO:0000313" key="5">
    <source>
        <dbReference type="EMBL" id="MFC4312409.1"/>
    </source>
</evidence>
<dbReference type="PROSITE" id="PS50887">
    <property type="entry name" value="GGDEF"/>
    <property type="match status" value="1"/>
</dbReference>
<accession>A0ABV8SXS1</accession>
<evidence type="ECO:0000256" key="3">
    <source>
        <dbReference type="SAM" id="Phobius"/>
    </source>
</evidence>
<name>A0ABV8SXS1_9GAMM</name>
<dbReference type="SUPFAM" id="SSF55073">
    <property type="entry name" value="Nucleotide cyclase"/>
    <property type="match status" value="1"/>
</dbReference>
<evidence type="ECO:0000259" key="4">
    <source>
        <dbReference type="PROSITE" id="PS50887"/>
    </source>
</evidence>
<dbReference type="PANTHER" id="PTHR45138:SF9">
    <property type="entry name" value="DIGUANYLATE CYCLASE DGCM-RELATED"/>
    <property type="match status" value="1"/>
</dbReference>
<feature type="transmembrane region" description="Helical" evidence="3">
    <location>
        <begin position="78"/>
        <end position="97"/>
    </location>
</feature>
<keyword evidence="3" id="KW-1133">Transmembrane helix</keyword>
<feature type="transmembrane region" description="Helical" evidence="3">
    <location>
        <begin position="135"/>
        <end position="152"/>
    </location>
</feature>
<evidence type="ECO:0000256" key="1">
    <source>
        <dbReference type="ARBA" id="ARBA00012528"/>
    </source>
</evidence>
<comment type="caution">
    <text evidence="5">The sequence shown here is derived from an EMBL/GenBank/DDBJ whole genome shotgun (WGS) entry which is preliminary data.</text>
</comment>
<sequence length="413" mass="44666">MTQGVPLNLDAVPDSPYAAELLRAQQDLRFSPEVEAEYVRTHLLDSRLLIRVTCTLGAVLAAARGVEQTAAGFPVGGPAIALGLVIVATVVLACLAWSSALERRFLPFARVIVPIRNVVVAGCITAAAADGQGEMLMILPVLLFGPFFFLGLSYRTALFTGVLTAASFVVYAVLTGLALPVALRAVAFLLIALAGCAIAARHLERLSRTSFLETRLISQLAQHDTLTGTKNRRVFDEHLARLWPQAVAEKRTIALLLIDVDHFKAYNDAYGHQAGDDSLRRIADCLQSIVRGPLDVLSRYGGEEFVAMLFDVDIEQAMTLADRVRRSVHELGIEHRGSRTAATVTISIGVAVIQPSPARTPRGALQLADQALYAAKIGGRNRVRVMNEADYGMLVTGVFNLERGTVTSARSWR</sequence>
<dbReference type="EC" id="2.7.7.65" evidence="1"/>
<dbReference type="InterPro" id="IPR043128">
    <property type="entry name" value="Rev_trsase/Diguanyl_cyclase"/>
</dbReference>
<feature type="domain" description="GGDEF" evidence="4">
    <location>
        <begin position="251"/>
        <end position="388"/>
    </location>
</feature>
<gene>
    <name evidence="5" type="ORF">ACFPN2_25220</name>
</gene>
<dbReference type="Pfam" id="PF00990">
    <property type="entry name" value="GGDEF"/>
    <property type="match status" value="1"/>
</dbReference>
<organism evidence="5 6">
    <name type="scientific">Steroidobacter flavus</name>
    <dbReference type="NCBI Taxonomy" id="1842136"/>
    <lineage>
        <taxon>Bacteria</taxon>
        <taxon>Pseudomonadati</taxon>
        <taxon>Pseudomonadota</taxon>
        <taxon>Gammaproteobacteria</taxon>
        <taxon>Steroidobacterales</taxon>
        <taxon>Steroidobacteraceae</taxon>
        <taxon>Steroidobacter</taxon>
    </lineage>
</organism>
<evidence type="ECO:0000256" key="2">
    <source>
        <dbReference type="ARBA" id="ARBA00034247"/>
    </source>
</evidence>
<dbReference type="CDD" id="cd01949">
    <property type="entry name" value="GGDEF"/>
    <property type="match status" value="1"/>
</dbReference>
<reference evidence="6" key="1">
    <citation type="journal article" date="2019" name="Int. J. Syst. Evol. Microbiol.">
        <title>The Global Catalogue of Microorganisms (GCM) 10K type strain sequencing project: providing services to taxonomists for standard genome sequencing and annotation.</title>
        <authorList>
            <consortium name="The Broad Institute Genomics Platform"/>
            <consortium name="The Broad Institute Genome Sequencing Center for Infectious Disease"/>
            <person name="Wu L."/>
            <person name="Ma J."/>
        </authorList>
    </citation>
    <scope>NUCLEOTIDE SEQUENCE [LARGE SCALE GENOMIC DNA]</scope>
    <source>
        <strain evidence="6">CGMCC 1.10759</strain>
    </source>
</reference>
<dbReference type="Proteomes" id="UP001595904">
    <property type="component" value="Unassembled WGS sequence"/>
</dbReference>
<dbReference type="InterPro" id="IPR050469">
    <property type="entry name" value="Diguanylate_Cyclase"/>
</dbReference>
<feature type="transmembrane region" description="Helical" evidence="3">
    <location>
        <begin position="159"/>
        <end position="179"/>
    </location>
</feature>
<keyword evidence="6" id="KW-1185">Reference proteome</keyword>
<dbReference type="SMART" id="SM00267">
    <property type="entry name" value="GGDEF"/>
    <property type="match status" value="1"/>
</dbReference>
<dbReference type="InterPro" id="IPR029787">
    <property type="entry name" value="Nucleotide_cyclase"/>
</dbReference>
<dbReference type="Gene3D" id="3.30.70.270">
    <property type="match status" value="1"/>
</dbReference>
<dbReference type="InterPro" id="IPR000160">
    <property type="entry name" value="GGDEF_dom"/>
</dbReference>
<comment type="catalytic activity">
    <reaction evidence="2">
        <text>2 GTP = 3',3'-c-di-GMP + 2 diphosphate</text>
        <dbReference type="Rhea" id="RHEA:24898"/>
        <dbReference type="ChEBI" id="CHEBI:33019"/>
        <dbReference type="ChEBI" id="CHEBI:37565"/>
        <dbReference type="ChEBI" id="CHEBI:58805"/>
        <dbReference type="EC" id="2.7.7.65"/>
    </reaction>
</comment>
<keyword evidence="5" id="KW-0548">Nucleotidyltransferase</keyword>
<dbReference type="GO" id="GO:0052621">
    <property type="term" value="F:diguanylate cyclase activity"/>
    <property type="evidence" value="ECO:0007669"/>
    <property type="project" value="UniProtKB-EC"/>
</dbReference>
<keyword evidence="5" id="KW-0808">Transferase</keyword>
<protein>
    <recommendedName>
        <fullName evidence="1">diguanylate cyclase</fullName>
        <ecNumber evidence="1">2.7.7.65</ecNumber>
    </recommendedName>
</protein>
<dbReference type="NCBIfam" id="TIGR00254">
    <property type="entry name" value="GGDEF"/>
    <property type="match status" value="1"/>
</dbReference>
<dbReference type="EMBL" id="JBHSDU010000014">
    <property type="protein sequence ID" value="MFC4312409.1"/>
    <property type="molecule type" value="Genomic_DNA"/>
</dbReference>
<evidence type="ECO:0000313" key="6">
    <source>
        <dbReference type="Proteomes" id="UP001595904"/>
    </source>
</evidence>
<keyword evidence="3" id="KW-0812">Transmembrane</keyword>